<evidence type="ECO:0000256" key="1">
    <source>
        <dbReference type="SAM" id="Phobius"/>
    </source>
</evidence>
<keyword evidence="1" id="KW-0812">Transmembrane</keyword>
<dbReference type="EMBL" id="AP022558">
    <property type="protein sequence ID" value="BBW98913.1"/>
    <property type="molecule type" value="Genomic_DNA"/>
</dbReference>
<keyword evidence="1" id="KW-1133">Transmembrane helix</keyword>
<name>A0A679FRY7_9BACL</name>
<dbReference type="AlphaFoldDB" id="A0A679FRY7"/>
<keyword evidence="2" id="KW-0614">Plasmid</keyword>
<gene>
    <name evidence="2" type="ORF">GsuE55_37460</name>
</gene>
<accession>A0A679FRY7</accession>
<proteinExistence type="predicted"/>
<dbReference type="Proteomes" id="UP000501421">
    <property type="component" value="Plasmid pGspE55-1"/>
</dbReference>
<geneLocation type="plasmid" evidence="2 3">
    <name>pGspE55-1</name>
</geneLocation>
<protein>
    <submittedName>
        <fullName evidence="2">Uncharacterized protein</fullName>
    </submittedName>
</protein>
<keyword evidence="3" id="KW-1185">Reference proteome</keyword>
<keyword evidence="1" id="KW-0472">Membrane</keyword>
<feature type="transmembrane region" description="Helical" evidence="1">
    <location>
        <begin position="20"/>
        <end position="44"/>
    </location>
</feature>
<reference evidence="3" key="1">
    <citation type="journal article" date="2020" name="Microbiol. Resour. Announc.">
        <title>Complete Genome Sequence of Geobacillus sp. Strain E55-1, Isolated from Mine Geyser in Japan.</title>
        <authorList>
            <person name="Miyazaki K."/>
            <person name="Hase E."/>
            <person name="Tokito N."/>
        </authorList>
    </citation>
    <scope>NUCLEOTIDE SEQUENCE [LARGE SCALE GENOMIC DNA]</scope>
    <source>
        <strain evidence="3">E55-1</strain>
        <plasmid evidence="3">pGspE55-1</plasmid>
    </source>
</reference>
<dbReference type="RefSeq" id="WP_244319447.1">
    <property type="nucleotide sequence ID" value="NZ_AP022558.1"/>
</dbReference>
<organism evidence="2 3">
    <name type="scientific">Geobacillus subterraneus</name>
    <dbReference type="NCBI Taxonomy" id="129338"/>
    <lineage>
        <taxon>Bacteria</taxon>
        <taxon>Bacillati</taxon>
        <taxon>Bacillota</taxon>
        <taxon>Bacilli</taxon>
        <taxon>Bacillales</taxon>
        <taxon>Anoxybacillaceae</taxon>
        <taxon>Geobacillus</taxon>
    </lineage>
</organism>
<evidence type="ECO:0000313" key="3">
    <source>
        <dbReference type="Proteomes" id="UP000501421"/>
    </source>
</evidence>
<evidence type="ECO:0000313" key="2">
    <source>
        <dbReference type="EMBL" id="BBW98913.1"/>
    </source>
</evidence>
<sequence length="174" mass="19490">MLLLIQMRRFRRSQRGVLAIEIAVGMLMLVMVIAVMMDVLLLTWRFQVVSQTNEFVARTAQVQGGILSSTPTGFPGGEGGYVNSAEMASLIRDKFEKAGIEPGEYMVLVNGVDVGKGGSTGVIDYLQPIRTEIRIKYEWKFTSNLIPGAIENWLSSRRTALSEFKYRYDSWVGE</sequence>